<reference evidence="1 2" key="2">
    <citation type="submission" date="2019-09" db="EMBL/GenBank/DDBJ databases">
        <authorList>
            <person name="Jin C."/>
        </authorList>
    </citation>
    <scope>NUCLEOTIDE SEQUENCE [LARGE SCALE GENOMIC DNA]</scope>
    <source>
        <strain evidence="1 2">BN140002</strain>
    </source>
</reference>
<protein>
    <submittedName>
        <fullName evidence="1">DUF3383 domain-containing protein</fullName>
    </submittedName>
</protein>
<gene>
    <name evidence="1" type="ORF">F0L46_08300</name>
</gene>
<evidence type="ECO:0000313" key="1">
    <source>
        <dbReference type="EMBL" id="KAA2237672.1"/>
    </source>
</evidence>
<proteinExistence type="predicted"/>
<dbReference type="RefSeq" id="WP_149816618.1">
    <property type="nucleotide sequence ID" value="NZ_VUOA01000018.1"/>
</dbReference>
<accession>A0A5B2VH47</accession>
<dbReference type="AlphaFoldDB" id="A0A5B2VH47"/>
<evidence type="ECO:0000313" key="2">
    <source>
        <dbReference type="Proteomes" id="UP000323142"/>
    </source>
</evidence>
<dbReference type="Pfam" id="PF11863">
    <property type="entry name" value="DUF3383"/>
    <property type="match status" value="1"/>
</dbReference>
<comment type="caution">
    <text evidence="1">The sequence shown here is derived from an EMBL/GenBank/DDBJ whole genome shotgun (WGS) entry which is preliminary data.</text>
</comment>
<sequence>MNGLPVSDVVKVDIALQPLAAPARNFGAAVILGDSEVIDPVERIRQYAGLDGVANDFGLTTPEYKAAELFFSQEPQPSLLYIARRARNGSKAVLHGGVLTTAQRSLAVFTAITTGSLVITVDGVAKNLANLNFSGVTNLNGVASIVTTALAGAICTWDAIRGRFDIVSPTTGAASTLTYATGTAAVAMCLVTGVASAPVAGVAAESQVGAIQILADRSREWYAVINAVAGVTNVEHLAAAAYVEGSPQSRLYGVTISTTDVLDPTRDDDLASQLKAARYKRTWTQYSSSSPVAIASFFGRAATVNFEAQNTTITLKFKQEPGVVAETLTVSQAATLKAKNCNVFVNYENGTAILQEGVMANGYFFDEVHGTDWLQNAIQTDVYNLLYQAPTKVPQTDAGTNLIVTTVEATMARAVNNGLVAPGVWNSALEFGTLRRGQALTKGFYIYAPLVALQPQADREARKAVPIQVAAKLAGAVHSSGILVNVNR</sequence>
<dbReference type="InterPro" id="IPR021808">
    <property type="entry name" value="DUF3383"/>
</dbReference>
<dbReference type="EMBL" id="VUOA01000018">
    <property type="protein sequence ID" value="KAA2237672.1"/>
    <property type="molecule type" value="Genomic_DNA"/>
</dbReference>
<dbReference type="OrthoDB" id="8146758at2"/>
<organism evidence="1 2">
    <name type="scientific">Salinarimonas soli</name>
    <dbReference type="NCBI Taxonomy" id="1638099"/>
    <lineage>
        <taxon>Bacteria</taxon>
        <taxon>Pseudomonadati</taxon>
        <taxon>Pseudomonadota</taxon>
        <taxon>Alphaproteobacteria</taxon>
        <taxon>Hyphomicrobiales</taxon>
        <taxon>Salinarimonadaceae</taxon>
        <taxon>Salinarimonas</taxon>
    </lineage>
</organism>
<reference evidence="1 2" key="1">
    <citation type="submission" date="2019-09" db="EMBL/GenBank/DDBJ databases">
        <title>Salinarimonas rosea gen. nov., sp. nov., a new member of the a-2 subgroup of the Proteobacteria.</title>
        <authorList>
            <person name="Liu J."/>
        </authorList>
    </citation>
    <scope>NUCLEOTIDE SEQUENCE [LARGE SCALE GENOMIC DNA]</scope>
    <source>
        <strain evidence="1 2">BN140002</strain>
    </source>
</reference>
<keyword evidence="2" id="KW-1185">Reference proteome</keyword>
<name>A0A5B2VH47_9HYPH</name>
<dbReference type="Proteomes" id="UP000323142">
    <property type="component" value="Unassembled WGS sequence"/>
</dbReference>